<keyword evidence="1 5" id="KW-0808">Transferase</keyword>
<evidence type="ECO:0000259" key="3">
    <source>
        <dbReference type="Pfam" id="PF10620"/>
    </source>
</evidence>
<keyword evidence="2" id="KW-0548">Nucleotidyltransferase</keyword>
<dbReference type="NCBIfam" id="NF002332">
    <property type="entry name" value="PRK01293.1"/>
    <property type="match status" value="1"/>
</dbReference>
<sequence length="211" mass="23137">MMWMAHDLLWLDRSLLVAGAEKPDLPDWVTSGNGPVVVRRELVSIAELVAVGVRGANKSERCAAYAPLSAVQSSLTPYEITRAQAWLDHQDRFKAPVLQALEIVAQMLNGHNLEWGITGSLGYELATGDKQIHAKSDLDLVIKAPKPLSKSFARELLKELGELPCRLDIQIETMTGAMALLEWAGESSTVLIKTEKGPFLVANPWEGGRQL</sequence>
<evidence type="ECO:0000256" key="1">
    <source>
        <dbReference type="ARBA" id="ARBA00022679"/>
    </source>
</evidence>
<reference evidence="6" key="1">
    <citation type="submission" date="2016-11" db="EMBL/GenBank/DDBJ databases">
        <authorList>
            <person name="Varghese N."/>
            <person name="Submissions S."/>
        </authorList>
    </citation>
    <scope>NUCLEOTIDE SEQUENCE [LARGE SCALE GENOMIC DNA]</scope>
    <source>
        <strain evidence="6">DSM 16579</strain>
    </source>
</reference>
<feature type="domain" description="Phosphoribosyl-dephospho-CoA transferase MdcG C-terminal" evidence="3">
    <location>
        <begin position="92"/>
        <end position="204"/>
    </location>
</feature>
<dbReference type="EMBL" id="FQVF01000004">
    <property type="protein sequence ID" value="SHE86080.1"/>
    <property type="molecule type" value="Genomic_DNA"/>
</dbReference>
<dbReference type="InterPro" id="IPR049180">
    <property type="entry name" value="MdcG_C"/>
</dbReference>
<evidence type="ECO:0000259" key="4">
    <source>
        <dbReference type="Pfam" id="PF20866"/>
    </source>
</evidence>
<keyword evidence="6" id="KW-1185">Reference proteome</keyword>
<organism evidence="5 6">
    <name type="scientific">Marinomonas polaris DSM 16579</name>
    <dbReference type="NCBI Taxonomy" id="1122206"/>
    <lineage>
        <taxon>Bacteria</taxon>
        <taxon>Pseudomonadati</taxon>
        <taxon>Pseudomonadota</taxon>
        <taxon>Gammaproteobacteria</taxon>
        <taxon>Oceanospirillales</taxon>
        <taxon>Oceanospirillaceae</taxon>
        <taxon>Marinomonas</taxon>
    </lineage>
</organism>
<dbReference type="NCBIfam" id="TIGR03135">
    <property type="entry name" value="malonate_mdcG"/>
    <property type="match status" value="1"/>
</dbReference>
<name>A0A1M4WY13_9GAMM</name>
<proteinExistence type="predicted"/>
<dbReference type="Pfam" id="PF10620">
    <property type="entry name" value="MdcG"/>
    <property type="match status" value="1"/>
</dbReference>
<dbReference type="AlphaFoldDB" id="A0A1M4WY13"/>
<evidence type="ECO:0000256" key="2">
    <source>
        <dbReference type="ARBA" id="ARBA00022695"/>
    </source>
</evidence>
<dbReference type="InterPro" id="IPR017557">
    <property type="entry name" value="Holo-ACP_synthase"/>
</dbReference>
<dbReference type="GO" id="GO:0016779">
    <property type="term" value="F:nucleotidyltransferase activity"/>
    <property type="evidence" value="ECO:0007669"/>
    <property type="project" value="UniProtKB-KW"/>
</dbReference>
<dbReference type="OrthoDB" id="1275217at2"/>
<dbReference type="InterPro" id="IPR048903">
    <property type="entry name" value="MdcG_N"/>
</dbReference>
<accession>A0A1M4WY13</accession>
<dbReference type="Proteomes" id="UP000184517">
    <property type="component" value="Unassembled WGS sequence"/>
</dbReference>
<dbReference type="RefSeq" id="WP_084122159.1">
    <property type="nucleotide sequence ID" value="NZ_FQVF01000004.1"/>
</dbReference>
<evidence type="ECO:0000313" key="6">
    <source>
        <dbReference type="Proteomes" id="UP000184517"/>
    </source>
</evidence>
<gene>
    <name evidence="5" type="ORF">SAMN02745753_00917</name>
</gene>
<protein>
    <submittedName>
        <fullName evidence="5">Phosphoribosyl-dephospho-CoA transferase</fullName>
    </submittedName>
</protein>
<dbReference type="Pfam" id="PF20866">
    <property type="entry name" value="MdcG_N"/>
    <property type="match status" value="1"/>
</dbReference>
<feature type="domain" description="Phosphoribosyl-dephospho-CoA transferase MdcG N-terminal" evidence="4">
    <location>
        <begin position="5"/>
        <end position="77"/>
    </location>
</feature>
<evidence type="ECO:0000313" key="5">
    <source>
        <dbReference type="EMBL" id="SHE86080.1"/>
    </source>
</evidence>
<dbReference type="STRING" id="1122206.SAMN02745753_00917"/>